<dbReference type="InterPro" id="IPR046338">
    <property type="entry name" value="GAIN_dom_sf"/>
</dbReference>
<evidence type="ECO:0000256" key="5">
    <source>
        <dbReference type="ARBA" id="ARBA00023040"/>
    </source>
</evidence>
<feature type="transmembrane region" description="Helical" evidence="11">
    <location>
        <begin position="750"/>
        <end position="769"/>
    </location>
</feature>
<dbReference type="Pfam" id="PF01825">
    <property type="entry name" value="GPS"/>
    <property type="match status" value="1"/>
</dbReference>
<dbReference type="CDD" id="cd15040">
    <property type="entry name" value="7tmB2_Adhesion"/>
    <property type="match status" value="1"/>
</dbReference>
<evidence type="ECO:0000256" key="4">
    <source>
        <dbReference type="ARBA" id="ARBA00022989"/>
    </source>
</evidence>
<evidence type="ECO:0000256" key="8">
    <source>
        <dbReference type="ARBA" id="ARBA00023170"/>
    </source>
</evidence>
<evidence type="ECO:0000259" key="13">
    <source>
        <dbReference type="PROSITE" id="PS50227"/>
    </source>
</evidence>
<evidence type="ECO:0000256" key="3">
    <source>
        <dbReference type="ARBA" id="ARBA00022692"/>
    </source>
</evidence>
<protein>
    <submittedName>
        <fullName evidence="15">Uncharacterized protein</fullName>
    </submittedName>
</protein>
<feature type="transmembrane region" description="Helical" evidence="11">
    <location>
        <begin position="789"/>
        <end position="811"/>
    </location>
</feature>
<dbReference type="InterPro" id="IPR017981">
    <property type="entry name" value="GPCR_2-like_7TM"/>
</dbReference>
<dbReference type="InterPro" id="IPR000832">
    <property type="entry name" value="GPCR_2_secretin-like"/>
</dbReference>
<comment type="caution">
    <text evidence="15">The sequence shown here is derived from an EMBL/GenBank/DDBJ whole genome shotgun (WGS) entry which is preliminary data.</text>
</comment>
<evidence type="ECO:0000256" key="1">
    <source>
        <dbReference type="ARBA" id="ARBA00004141"/>
    </source>
</evidence>
<proteinExistence type="inferred from homology"/>
<dbReference type="InterPro" id="IPR057244">
    <property type="entry name" value="GAIN_B"/>
</dbReference>
<keyword evidence="9" id="KW-0325">Glycoprotein</keyword>
<feature type="transmembrane region" description="Helical" evidence="11">
    <location>
        <begin position="863"/>
        <end position="886"/>
    </location>
</feature>
<comment type="subcellular location">
    <subcellularLocation>
        <location evidence="1">Membrane</location>
        <topology evidence="1">Multi-pass membrane protein</topology>
    </subcellularLocation>
</comment>
<accession>A0A9D4R451</accession>
<sequence length="924" mass="101421">MICSILTGNELDCQCEEQLFKQLIQYRNARNSLQLDVQGALCLNNGQNDLFKMSIDACSHGEIFWAPSVNCYSCTDSPGLLTCGANRIENCGQNTDVCYSTITYASNRLSATAGCMNYIACLDLIAKNNVTCVQGNTTCFSCYTGSLSNTRNIAGYANEFVLEVSIELRAALSAGLINVHSQEYNEFTKNISANVKAFIQDERMGFWVEFDKLSGPQITVHLTIHCTSIWYITAQSVKITLFKTLPKLTLNGLEVSSVNIVPSNSEYCPPTVQPTADRGQINWPLTSVATNATIDCPFQFNNTRSVARRLCQSDKAWGSSSFFDCPLEDEQARALQEISRKEINNDNVADVSSELFTITNNWNTFTSTDIGLAVDTVDKILNVDRASTDDAAIDNTVAIINNLLNVEDDVLAESEETSDSSSKIIKAVDKLLSKIDKKFSTVKSNLAGFVSSPDSGAFNGFTLSFSDGVKDLTKSKISVSTAAEDLGADFSGIMLPKTLFKSSEKVTFTVYSDPKLFETISNRNDTAHNQSSDTNTNRFSGFKRKINSKVVAASVPNKTVTNLTAPVKIILKHEQTGKNVTCVYWSIESSEWLSGGCSVHATNEDFTECHCDHLTNFALLMDVYDVGGELDESNKEVLRIISIVGCAMSLAGALLTIIAYGIFRRLRKEIVSKILMQLCSAIAALNLVFLVGVQKYAANSIGGCKTVAVLLHYFLLAIMCWMLVEAFLLYKYVKVTVWKKNIPSFFQRKLALFAWGTPLIIVAVALAVNKTDNYGYQPGGICWLERIPFYVAFLAPVCTVFVLNVITYVLVLKKLFGKGSKELNKTGQNKNIGKRLRGAASVLVLLGLTWSFGILAIGDASKVFLYLFVICNAFQGLFIFVLQCLLNEEVRRAWTNVCPCLKSTSASTKGSLTYSTSTTVTTST</sequence>
<evidence type="ECO:0000256" key="9">
    <source>
        <dbReference type="ARBA" id="ARBA00023180"/>
    </source>
</evidence>
<keyword evidence="3 11" id="KW-0812">Transmembrane</keyword>
<gene>
    <name evidence="15" type="ORF">DPMN_096817</name>
</gene>
<dbReference type="EMBL" id="JAIWYP010000003">
    <property type="protein sequence ID" value="KAH3854279.1"/>
    <property type="molecule type" value="Genomic_DNA"/>
</dbReference>
<keyword evidence="5" id="KW-0297">G-protein coupled receptor</keyword>
<reference evidence="15" key="2">
    <citation type="submission" date="2020-11" db="EMBL/GenBank/DDBJ databases">
        <authorList>
            <person name="McCartney M.A."/>
            <person name="Auch B."/>
            <person name="Kono T."/>
            <person name="Mallez S."/>
            <person name="Becker A."/>
            <person name="Gohl D.M."/>
            <person name="Silverstein K.A.T."/>
            <person name="Koren S."/>
            <person name="Bechman K.B."/>
            <person name="Herman A."/>
            <person name="Abrahante J.E."/>
            <person name="Garbe J."/>
        </authorList>
    </citation>
    <scope>NUCLEOTIDE SEQUENCE</scope>
    <source>
        <strain evidence="15">Duluth1</strain>
        <tissue evidence="15">Whole animal</tissue>
    </source>
</reference>
<dbReference type="SMART" id="SM00303">
    <property type="entry name" value="GPS"/>
    <property type="match status" value="1"/>
</dbReference>
<feature type="domain" description="G-protein coupled receptors family 2 profile 1" evidence="13">
    <location>
        <begin position="267"/>
        <end position="329"/>
    </location>
</feature>
<dbReference type="PANTHER" id="PTHR45692">
    <property type="entry name" value="G_PROTEIN_RECEP_F2_4 DOMAIN-CONTAINING PROTEIN"/>
    <property type="match status" value="1"/>
</dbReference>
<dbReference type="GO" id="GO:0004930">
    <property type="term" value="F:G protein-coupled receptor activity"/>
    <property type="evidence" value="ECO:0007669"/>
    <property type="project" value="UniProtKB-KW"/>
</dbReference>
<evidence type="ECO:0000256" key="7">
    <source>
        <dbReference type="ARBA" id="ARBA00023157"/>
    </source>
</evidence>
<dbReference type="GO" id="GO:0016020">
    <property type="term" value="C:membrane"/>
    <property type="evidence" value="ECO:0007669"/>
    <property type="project" value="UniProtKB-SubCell"/>
</dbReference>
<keyword evidence="8" id="KW-0675">Receptor</keyword>
<dbReference type="Proteomes" id="UP000828390">
    <property type="component" value="Unassembled WGS sequence"/>
</dbReference>
<feature type="domain" description="G-protein coupled receptors family 2 profile 2" evidence="14">
    <location>
        <begin position="638"/>
        <end position="887"/>
    </location>
</feature>
<dbReference type="InterPro" id="IPR000203">
    <property type="entry name" value="GPS"/>
</dbReference>
<dbReference type="GO" id="GO:0007166">
    <property type="term" value="P:cell surface receptor signaling pathway"/>
    <property type="evidence" value="ECO:0007669"/>
    <property type="project" value="InterPro"/>
</dbReference>
<dbReference type="Gene3D" id="1.20.1070.10">
    <property type="entry name" value="Rhodopsin 7-helix transmembrane proteins"/>
    <property type="match status" value="1"/>
</dbReference>
<dbReference type="InterPro" id="IPR058808">
    <property type="entry name" value="GAIN_ADGRA2/3"/>
</dbReference>
<feature type="transmembrane region" description="Helical" evidence="11">
    <location>
        <begin position="640"/>
        <end position="663"/>
    </location>
</feature>
<dbReference type="Pfam" id="PF00002">
    <property type="entry name" value="7tm_2"/>
    <property type="match status" value="1"/>
</dbReference>
<dbReference type="AlphaFoldDB" id="A0A9D4R451"/>
<evidence type="ECO:0000313" key="16">
    <source>
        <dbReference type="Proteomes" id="UP000828390"/>
    </source>
</evidence>
<dbReference type="InterPro" id="IPR001879">
    <property type="entry name" value="GPCR_2_extracellular_dom"/>
</dbReference>
<dbReference type="FunFam" id="1.20.1070.10:FF:000058">
    <property type="entry name" value="Adhesion G protein-coupled receptor F5"/>
    <property type="match status" value="1"/>
</dbReference>
<organism evidence="15 16">
    <name type="scientific">Dreissena polymorpha</name>
    <name type="common">Zebra mussel</name>
    <name type="synonym">Mytilus polymorpha</name>
    <dbReference type="NCBI Taxonomy" id="45954"/>
    <lineage>
        <taxon>Eukaryota</taxon>
        <taxon>Metazoa</taxon>
        <taxon>Spiralia</taxon>
        <taxon>Lophotrochozoa</taxon>
        <taxon>Mollusca</taxon>
        <taxon>Bivalvia</taxon>
        <taxon>Autobranchia</taxon>
        <taxon>Heteroconchia</taxon>
        <taxon>Euheterodonta</taxon>
        <taxon>Imparidentia</taxon>
        <taxon>Neoheterodontei</taxon>
        <taxon>Myida</taxon>
        <taxon>Dreissenoidea</taxon>
        <taxon>Dreissenidae</taxon>
        <taxon>Dreissena</taxon>
    </lineage>
</organism>
<keyword evidence="4 11" id="KW-1133">Transmembrane helix</keyword>
<dbReference type="InterPro" id="IPR036445">
    <property type="entry name" value="GPCR_2_extracell_dom_sf"/>
</dbReference>
<dbReference type="Pfam" id="PF26588">
    <property type="entry name" value="GAIN_ADGRA3"/>
    <property type="match status" value="1"/>
</dbReference>
<evidence type="ECO:0000256" key="11">
    <source>
        <dbReference type="SAM" id="Phobius"/>
    </source>
</evidence>
<dbReference type="PRINTS" id="PR00249">
    <property type="entry name" value="GPCRSECRETIN"/>
</dbReference>
<evidence type="ECO:0000259" key="14">
    <source>
        <dbReference type="PROSITE" id="PS50261"/>
    </source>
</evidence>
<keyword evidence="16" id="KW-1185">Reference proteome</keyword>
<dbReference type="PROSITE" id="PS50221">
    <property type="entry name" value="GAIN_B"/>
    <property type="match status" value="1"/>
</dbReference>
<dbReference type="PROSITE" id="PS50261">
    <property type="entry name" value="G_PROTEIN_RECEP_F2_4"/>
    <property type="match status" value="1"/>
</dbReference>
<evidence type="ECO:0000259" key="12">
    <source>
        <dbReference type="PROSITE" id="PS50221"/>
    </source>
</evidence>
<evidence type="ECO:0000313" key="15">
    <source>
        <dbReference type="EMBL" id="KAH3854279.1"/>
    </source>
</evidence>
<feature type="domain" description="GAIN-B" evidence="12">
    <location>
        <begin position="482"/>
        <end position="627"/>
    </location>
</feature>
<dbReference type="SUPFAM" id="SSF111418">
    <property type="entry name" value="Hormone receptor domain"/>
    <property type="match status" value="1"/>
</dbReference>
<dbReference type="PROSITE" id="PS50227">
    <property type="entry name" value="G_PROTEIN_RECEP_F2_3"/>
    <property type="match status" value="1"/>
</dbReference>
<feature type="transmembrane region" description="Helical" evidence="11">
    <location>
        <begin position="675"/>
        <end position="698"/>
    </location>
</feature>
<name>A0A9D4R451_DREPO</name>
<dbReference type="PANTHER" id="PTHR45692:SF1">
    <property type="entry name" value="G-PROTEIN COUPLED RECEPTORS FAMILY 2 PROFILE 2 DOMAIN-CONTAINING PROTEIN"/>
    <property type="match status" value="1"/>
</dbReference>
<evidence type="ECO:0000256" key="10">
    <source>
        <dbReference type="ARBA" id="ARBA00023224"/>
    </source>
</evidence>
<keyword evidence="6 11" id="KW-0472">Membrane</keyword>
<keyword evidence="7" id="KW-1015">Disulfide bond</keyword>
<feature type="transmembrane region" description="Helical" evidence="11">
    <location>
        <begin position="710"/>
        <end position="730"/>
    </location>
</feature>
<reference evidence="15" key="1">
    <citation type="journal article" date="2019" name="bioRxiv">
        <title>The Genome of the Zebra Mussel, Dreissena polymorpha: A Resource for Invasive Species Research.</title>
        <authorList>
            <person name="McCartney M.A."/>
            <person name="Auch B."/>
            <person name="Kono T."/>
            <person name="Mallez S."/>
            <person name="Zhang Y."/>
            <person name="Obille A."/>
            <person name="Becker A."/>
            <person name="Abrahante J.E."/>
            <person name="Garbe J."/>
            <person name="Badalamenti J.P."/>
            <person name="Herman A."/>
            <person name="Mangelson H."/>
            <person name="Liachko I."/>
            <person name="Sullivan S."/>
            <person name="Sone E.D."/>
            <person name="Koren S."/>
            <person name="Silverstein K.A.T."/>
            <person name="Beckman K.B."/>
            <person name="Gohl D.M."/>
        </authorList>
    </citation>
    <scope>NUCLEOTIDE SEQUENCE</scope>
    <source>
        <strain evidence="15">Duluth1</strain>
        <tissue evidence="15">Whole animal</tissue>
    </source>
</reference>
<dbReference type="SUPFAM" id="SSF81321">
    <property type="entry name" value="Family A G protein-coupled receptor-like"/>
    <property type="match status" value="1"/>
</dbReference>
<evidence type="ECO:0000256" key="2">
    <source>
        <dbReference type="ARBA" id="ARBA00007343"/>
    </source>
</evidence>
<comment type="similarity">
    <text evidence="2">Belongs to the G-protein coupled receptor 2 family. Adhesion G-protein coupled receptor (ADGR) subfamily.</text>
</comment>
<dbReference type="Gene3D" id="2.60.220.50">
    <property type="match status" value="1"/>
</dbReference>
<keyword evidence="10" id="KW-0807">Transducer</keyword>
<evidence type="ECO:0000256" key="6">
    <source>
        <dbReference type="ARBA" id="ARBA00023136"/>
    </source>
</evidence>
<feature type="transmembrane region" description="Helical" evidence="11">
    <location>
        <begin position="838"/>
        <end position="857"/>
    </location>
</feature>